<evidence type="ECO:0000256" key="2">
    <source>
        <dbReference type="ARBA" id="ARBA00005781"/>
    </source>
</evidence>
<evidence type="ECO:0000256" key="5">
    <source>
        <dbReference type="ARBA" id="ARBA00022980"/>
    </source>
</evidence>
<keyword evidence="9" id="KW-1185">Reference proteome</keyword>
<dbReference type="OrthoDB" id="432645at2759"/>
<dbReference type="InterPro" id="IPR001857">
    <property type="entry name" value="Ribosomal_bL19"/>
</dbReference>
<dbReference type="Gene3D" id="2.30.30.790">
    <property type="match status" value="1"/>
</dbReference>
<protein>
    <recommendedName>
        <fullName evidence="7">50S ribosomal protein L19, chloroplastic</fullName>
    </recommendedName>
</protein>
<reference evidence="8 9" key="1">
    <citation type="submission" date="2017-12" db="EMBL/GenBank/DDBJ databases">
        <title>Sequencing, de novo assembly and annotation of complete genome of a new Thraustochytrid species, strain FCC1311.</title>
        <authorList>
            <person name="Sedici K."/>
            <person name="Godart F."/>
            <person name="Aiese Cigliano R."/>
            <person name="Sanseverino W."/>
            <person name="Barakat M."/>
            <person name="Ortet P."/>
            <person name="Marechal E."/>
            <person name="Cagnac O."/>
            <person name="Amato A."/>
        </authorList>
    </citation>
    <scope>NUCLEOTIDE SEQUENCE [LARGE SCALE GENOMIC DNA]</scope>
</reference>
<proteinExistence type="inferred from homology"/>
<evidence type="ECO:0000256" key="7">
    <source>
        <dbReference type="ARBA" id="ARBA00035376"/>
    </source>
</evidence>
<dbReference type="PRINTS" id="PR00061">
    <property type="entry name" value="RIBOSOMALL19"/>
</dbReference>
<keyword evidence="5 8" id="KW-0689">Ribosomal protein</keyword>
<comment type="subcellular location">
    <subcellularLocation>
        <location evidence="1">Plastid</location>
        <location evidence="1">Chloroplast</location>
    </subcellularLocation>
</comment>
<keyword evidence="4" id="KW-0934">Plastid</keyword>
<dbReference type="InterPro" id="IPR038657">
    <property type="entry name" value="Ribosomal_bL19_sf"/>
</dbReference>
<dbReference type="GO" id="GO:0006412">
    <property type="term" value="P:translation"/>
    <property type="evidence" value="ECO:0007669"/>
    <property type="project" value="InterPro"/>
</dbReference>
<name>A0A2R5GKZ9_9STRA</name>
<dbReference type="GO" id="GO:0003735">
    <property type="term" value="F:structural constituent of ribosome"/>
    <property type="evidence" value="ECO:0007669"/>
    <property type="project" value="InterPro"/>
</dbReference>
<dbReference type="InterPro" id="IPR008991">
    <property type="entry name" value="Translation_prot_SH3-like_sf"/>
</dbReference>
<dbReference type="InParanoid" id="A0A2R5GKZ9"/>
<evidence type="ECO:0000256" key="3">
    <source>
        <dbReference type="ARBA" id="ARBA00022528"/>
    </source>
</evidence>
<evidence type="ECO:0000256" key="1">
    <source>
        <dbReference type="ARBA" id="ARBA00004229"/>
    </source>
</evidence>
<evidence type="ECO:0000313" key="8">
    <source>
        <dbReference type="EMBL" id="GBG31550.1"/>
    </source>
</evidence>
<comment type="similarity">
    <text evidence="2">Belongs to the bacterial ribosomal protein bL19 family.</text>
</comment>
<keyword evidence="3" id="KW-0150">Chloroplast</keyword>
<accession>A0A2R5GKZ9</accession>
<dbReference type="AlphaFoldDB" id="A0A2R5GKZ9"/>
<sequence length="231" mass="26335">MKQDKPPLVVRKPVLNRFGPAGGVGAPAPLAHERNLPASPTTKPYTWVKQKAPHKVAGSLLHQLNTERMLELEKERDLPFFRSGDAIEIVYKVSTQSERSTRVRGMVLGIHRNRLSTSFRVLCTIGGTPVEFIMPLYSPLIQEIRVVEEAFLHRARKRVRRSKLYYVRDLSIASFTVKDGSVRKMRKRIALNKDDRRRERLELLGLDLDNDESSIKDIPLEDGEGADDDKK</sequence>
<dbReference type="PANTHER" id="PTHR15680">
    <property type="entry name" value="RIBOSOMAL PROTEIN L19"/>
    <property type="match status" value="1"/>
</dbReference>
<gene>
    <name evidence="8" type="ORF">FCC1311_077742</name>
</gene>
<evidence type="ECO:0000313" key="9">
    <source>
        <dbReference type="Proteomes" id="UP000241890"/>
    </source>
</evidence>
<dbReference type="Pfam" id="PF01245">
    <property type="entry name" value="Ribosomal_L19"/>
    <property type="match status" value="1"/>
</dbReference>
<dbReference type="Proteomes" id="UP000241890">
    <property type="component" value="Unassembled WGS sequence"/>
</dbReference>
<dbReference type="GO" id="GO:0005762">
    <property type="term" value="C:mitochondrial large ribosomal subunit"/>
    <property type="evidence" value="ECO:0007669"/>
    <property type="project" value="TreeGrafter"/>
</dbReference>
<evidence type="ECO:0000256" key="6">
    <source>
        <dbReference type="ARBA" id="ARBA00023274"/>
    </source>
</evidence>
<dbReference type="SUPFAM" id="SSF50104">
    <property type="entry name" value="Translation proteins SH3-like domain"/>
    <property type="match status" value="1"/>
</dbReference>
<dbReference type="PANTHER" id="PTHR15680:SF9">
    <property type="entry name" value="LARGE RIBOSOMAL SUBUNIT PROTEIN BL19M"/>
    <property type="match status" value="1"/>
</dbReference>
<dbReference type="EMBL" id="BEYU01000100">
    <property type="protein sequence ID" value="GBG31550.1"/>
    <property type="molecule type" value="Genomic_DNA"/>
</dbReference>
<keyword evidence="6" id="KW-0687">Ribonucleoprotein</keyword>
<comment type="caution">
    <text evidence="8">The sequence shown here is derived from an EMBL/GenBank/DDBJ whole genome shotgun (WGS) entry which is preliminary data.</text>
</comment>
<evidence type="ECO:0000256" key="4">
    <source>
        <dbReference type="ARBA" id="ARBA00022640"/>
    </source>
</evidence>
<dbReference type="GO" id="GO:0009507">
    <property type="term" value="C:chloroplast"/>
    <property type="evidence" value="ECO:0007669"/>
    <property type="project" value="UniProtKB-SubCell"/>
</dbReference>
<organism evidence="8 9">
    <name type="scientific">Hondaea fermentalgiana</name>
    <dbReference type="NCBI Taxonomy" id="2315210"/>
    <lineage>
        <taxon>Eukaryota</taxon>
        <taxon>Sar</taxon>
        <taxon>Stramenopiles</taxon>
        <taxon>Bigyra</taxon>
        <taxon>Labyrinthulomycetes</taxon>
        <taxon>Thraustochytrida</taxon>
        <taxon>Thraustochytriidae</taxon>
        <taxon>Hondaea</taxon>
    </lineage>
</organism>